<gene>
    <name evidence="5" type="ORF">ENY07_05525</name>
</gene>
<reference evidence="5" key="1">
    <citation type="journal article" date="2020" name="mSystems">
        <title>Genome- and Community-Level Interaction Insights into Carbon Utilization and Element Cycling Functions of Hydrothermarchaeota in Hydrothermal Sediment.</title>
        <authorList>
            <person name="Zhou Z."/>
            <person name="Liu Y."/>
            <person name="Xu W."/>
            <person name="Pan J."/>
            <person name="Luo Z.H."/>
            <person name="Li M."/>
        </authorList>
    </citation>
    <scope>NUCLEOTIDE SEQUENCE</scope>
    <source>
        <strain evidence="5">SpSt-997</strain>
    </source>
</reference>
<dbReference type="Pfam" id="PF00534">
    <property type="entry name" value="Glycos_transf_1"/>
    <property type="match status" value="1"/>
</dbReference>
<dbReference type="InterPro" id="IPR028098">
    <property type="entry name" value="Glyco_trans_4-like_N"/>
</dbReference>
<protein>
    <submittedName>
        <fullName evidence="5">Glycosyltransferase family 1 protein</fullName>
    </submittedName>
</protein>
<keyword evidence="1" id="KW-0328">Glycosyltransferase</keyword>
<dbReference type="Gene3D" id="3.40.50.2000">
    <property type="entry name" value="Glycogen Phosphorylase B"/>
    <property type="match status" value="2"/>
</dbReference>
<evidence type="ECO:0000256" key="2">
    <source>
        <dbReference type="ARBA" id="ARBA00022679"/>
    </source>
</evidence>
<dbReference type="PANTHER" id="PTHR12526:SF510">
    <property type="entry name" value="D-INOSITOL 3-PHOSPHATE GLYCOSYLTRANSFERASE"/>
    <property type="match status" value="1"/>
</dbReference>
<name>A0A8J4H9B6_9PROT</name>
<dbReference type="EMBL" id="DTQM01000104">
    <property type="protein sequence ID" value="HGC42665.1"/>
    <property type="molecule type" value="Genomic_DNA"/>
</dbReference>
<feature type="domain" description="Glycosyltransferase subfamily 4-like N-terminal" evidence="4">
    <location>
        <begin position="17"/>
        <end position="171"/>
    </location>
</feature>
<proteinExistence type="predicted"/>
<evidence type="ECO:0000259" key="4">
    <source>
        <dbReference type="Pfam" id="PF13439"/>
    </source>
</evidence>
<sequence length="381" mass="41823">MKIVEITNVDFALRHFVLPLMREMRRRGHEVIGVSAEGELLEPVRAEGFRVIAAPLARSLSPRAQWRAYRALVRLLCAERPDLVHGHMPISGFLARLAARRAGVQRVAYTCHGFLFNQPGPLWRRAASLGLEWLGGRLTDIYLTVSAEEAADARRLHIARHAIAIGNGRDPALFRPDPAARARLRAALGVCAGRVVVIVVSRLVRHKGYPELLAAMRALPEAELWVVGDRLPSDHGEDLEPYFAQSGLGPRLRRLGYREVIPALLAAADIFVLPSHFEGLPMSIVEAMLCALPVVATDIRGPREQVVDGETGFLVPPRLVAPLSEALGRLAADPTLRARMGQAGRARALEYYDEARVVARTLDLLGVPVYAAAQQREGEPP</sequence>
<dbReference type="Pfam" id="PF13439">
    <property type="entry name" value="Glyco_transf_4"/>
    <property type="match status" value="1"/>
</dbReference>
<evidence type="ECO:0000313" key="5">
    <source>
        <dbReference type="EMBL" id="HGC42665.1"/>
    </source>
</evidence>
<dbReference type="GO" id="GO:0016757">
    <property type="term" value="F:glycosyltransferase activity"/>
    <property type="evidence" value="ECO:0007669"/>
    <property type="project" value="UniProtKB-KW"/>
</dbReference>
<feature type="domain" description="Glycosyl transferase family 1" evidence="3">
    <location>
        <begin position="185"/>
        <end position="346"/>
    </location>
</feature>
<dbReference type="SUPFAM" id="SSF53756">
    <property type="entry name" value="UDP-Glycosyltransferase/glycogen phosphorylase"/>
    <property type="match status" value="1"/>
</dbReference>
<accession>A0A8J4H9B6</accession>
<comment type="caution">
    <text evidence="5">The sequence shown here is derived from an EMBL/GenBank/DDBJ whole genome shotgun (WGS) entry which is preliminary data.</text>
</comment>
<dbReference type="CDD" id="cd03808">
    <property type="entry name" value="GT4_CapM-like"/>
    <property type="match status" value="1"/>
</dbReference>
<dbReference type="InterPro" id="IPR001296">
    <property type="entry name" value="Glyco_trans_1"/>
</dbReference>
<dbReference type="AlphaFoldDB" id="A0A8J4H9B6"/>
<keyword evidence="2" id="KW-0808">Transferase</keyword>
<evidence type="ECO:0000256" key="1">
    <source>
        <dbReference type="ARBA" id="ARBA00022676"/>
    </source>
</evidence>
<evidence type="ECO:0000259" key="3">
    <source>
        <dbReference type="Pfam" id="PF00534"/>
    </source>
</evidence>
<organism evidence="5">
    <name type="scientific">Acidicaldus sp</name>
    <dbReference type="NCBI Taxonomy" id="1872105"/>
    <lineage>
        <taxon>Bacteria</taxon>
        <taxon>Pseudomonadati</taxon>
        <taxon>Pseudomonadota</taxon>
        <taxon>Alphaproteobacteria</taxon>
        <taxon>Acetobacterales</taxon>
        <taxon>Acetobacteraceae</taxon>
        <taxon>Acidicaldus</taxon>
    </lineage>
</organism>
<dbReference type="PANTHER" id="PTHR12526">
    <property type="entry name" value="GLYCOSYLTRANSFERASE"/>
    <property type="match status" value="1"/>
</dbReference>